<feature type="region of interest" description="Disordered" evidence="1">
    <location>
        <begin position="66"/>
        <end position="103"/>
    </location>
</feature>
<dbReference type="AlphaFoldDB" id="A0A409YUC5"/>
<comment type="caution">
    <text evidence="2">The sequence shown here is derived from an EMBL/GenBank/DDBJ whole genome shotgun (WGS) entry which is preliminary data.</text>
</comment>
<evidence type="ECO:0000256" key="1">
    <source>
        <dbReference type="SAM" id="MobiDB-lite"/>
    </source>
</evidence>
<evidence type="ECO:0008006" key="4">
    <source>
        <dbReference type="Google" id="ProtNLM"/>
    </source>
</evidence>
<dbReference type="InParanoid" id="A0A409YUC5"/>
<dbReference type="OrthoDB" id="10052321at2759"/>
<accession>A0A409YUC5</accession>
<dbReference type="Pfam" id="PF12298">
    <property type="entry name" value="Bot1p"/>
    <property type="match status" value="1"/>
</dbReference>
<name>A0A409YUC5_9AGAR</name>
<reference evidence="2 3" key="1">
    <citation type="journal article" date="2018" name="Evol. Lett.">
        <title>Horizontal gene cluster transfer increased hallucinogenic mushroom diversity.</title>
        <authorList>
            <person name="Reynolds H.T."/>
            <person name="Vijayakumar V."/>
            <person name="Gluck-Thaler E."/>
            <person name="Korotkin H.B."/>
            <person name="Matheny P.B."/>
            <person name="Slot J.C."/>
        </authorList>
    </citation>
    <scope>NUCLEOTIDE SEQUENCE [LARGE SCALE GENOMIC DNA]</scope>
    <source>
        <strain evidence="2 3">2629</strain>
    </source>
</reference>
<dbReference type="InterPro" id="IPR021036">
    <property type="entry name" value="Ribosomal_mS45"/>
</dbReference>
<organism evidence="2 3">
    <name type="scientific">Panaeolus cyanescens</name>
    <dbReference type="NCBI Taxonomy" id="181874"/>
    <lineage>
        <taxon>Eukaryota</taxon>
        <taxon>Fungi</taxon>
        <taxon>Dikarya</taxon>
        <taxon>Basidiomycota</taxon>
        <taxon>Agaricomycotina</taxon>
        <taxon>Agaricomycetes</taxon>
        <taxon>Agaricomycetidae</taxon>
        <taxon>Agaricales</taxon>
        <taxon>Agaricineae</taxon>
        <taxon>Galeropsidaceae</taxon>
        <taxon>Panaeolus</taxon>
    </lineage>
</organism>
<dbReference type="STRING" id="181874.A0A409YUC5"/>
<feature type="compositionally biased region" description="Acidic residues" evidence="1">
    <location>
        <begin position="87"/>
        <end position="103"/>
    </location>
</feature>
<protein>
    <recommendedName>
        <fullName evidence="4">Eukaryotic mitochondrial regulator protein-domain-containing protein</fullName>
    </recommendedName>
</protein>
<proteinExistence type="predicted"/>
<evidence type="ECO:0000313" key="3">
    <source>
        <dbReference type="Proteomes" id="UP000284842"/>
    </source>
</evidence>
<dbReference type="GO" id="GO:0003735">
    <property type="term" value="F:structural constituent of ribosome"/>
    <property type="evidence" value="ECO:0007669"/>
    <property type="project" value="TreeGrafter"/>
</dbReference>
<dbReference type="GO" id="GO:0005763">
    <property type="term" value="C:mitochondrial small ribosomal subunit"/>
    <property type="evidence" value="ECO:0007669"/>
    <property type="project" value="TreeGrafter"/>
</dbReference>
<dbReference type="EMBL" id="NHTK01000606">
    <property type="protein sequence ID" value="PPR06602.1"/>
    <property type="molecule type" value="Genomic_DNA"/>
</dbReference>
<feature type="compositionally biased region" description="Polar residues" evidence="1">
    <location>
        <begin position="66"/>
        <end position="84"/>
    </location>
</feature>
<dbReference type="PANTHER" id="PTHR28158:SF1">
    <property type="entry name" value="SMALL RIBOSOMAL SUBUNIT PROTEIN MS45"/>
    <property type="match status" value="1"/>
</dbReference>
<dbReference type="GO" id="GO:0032543">
    <property type="term" value="P:mitochondrial translation"/>
    <property type="evidence" value="ECO:0007669"/>
    <property type="project" value="TreeGrafter"/>
</dbReference>
<dbReference type="Proteomes" id="UP000284842">
    <property type="component" value="Unassembled WGS sequence"/>
</dbReference>
<gene>
    <name evidence="2" type="ORF">CVT24_001787</name>
</gene>
<keyword evidence="3" id="KW-1185">Reference proteome</keyword>
<sequence>MFAINAKKFPRDRIQKSFKIFHVALIPMLSRHLLSLPCLLKPCVRSTSRPAISKCAARRSISYTSSRAVDTSPASTQQDATKTANQENEDDDNEEMGLEQESEAPDSYRVFMDQIGHNFKEPKPKHWLGGEVVEFVSRLFPWPPPPISDQQKQLMYDLFMADPMKNRVRRLAKQFNISLKRVDAILRLKGLENDWKKGIQVQTGFQSKMDHLLAAQTHTAAVAALSQPLPKNRPNAIYEEGIRNSPDDPENVRFMAPEVLPERSDVQKADMLEQEERRDAARYRYERLYWESTPEDGREPVLPTVLQHVKQQAELKKLQEQANINKKLMPHVPQTAFIRRPRHAEFVVKRNTGPTTKFLDVGARFMDVDERKRRDAIADRKSRIRDKRRSLTA</sequence>
<dbReference type="PANTHER" id="PTHR28158">
    <property type="entry name" value="37S RIBOSOMAL PROTEIN S35, MITOCHONDRIAL"/>
    <property type="match status" value="1"/>
</dbReference>
<evidence type="ECO:0000313" key="2">
    <source>
        <dbReference type="EMBL" id="PPR06602.1"/>
    </source>
</evidence>